<accession>A0A7G9YGD2</accession>
<evidence type="ECO:0000259" key="2">
    <source>
        <dbReference type="Pfam" id="PF14321"/>
    </source>
</evidence>
<feature type="region of interest" description="Disordered" evidence="1">
    <location>
        <begin position="29"/>
        <end position="48"/>
    </location>
</feature>
<feature type="domain" description="DUF4382" evidence="2">
    <location>
        <begin position="81"/>
        <end position="212"/>
    </location>
</feature>
<dbReference type="InterPro" id="IPR025491">
    <property type="entry name" value="DUF4382"/>
</dbReference>
<evidence type="ECO:0000313" key="3">
    <source>
        <dbReference type="EMBL" id="QNO47066.1"/>
    </source>
</evidence>
<dbReference type="AlphaFoldDB" id="A0A7G9YGD2"/>
<gene>
    <name evidence="3" type="ORF">NBCJMJBN_00027</name>
</gene>
<dbReference type="Pfam" id="PF14321">
    <property type="entry name" value="DUF4382"/>
    <property type="match status" value="1"/>
</dbReference>
<name>A0A7G9YGD2_9EURY</name>
<protein>
    <recommendedName>
        <fullName evidence="2">DUF4382 domain-containing protein</fullName>
    </recommendedName>
</protein>
<evidence type="ECO:0000256" key="1">
    <source>
        <dbReference type="SAM" id="MobiDB-lite"/>
    </source>
</evidence>
<dbReference type="PROSITE" id="PS51257">
    <property type="entry name" value="PROKAR_LIPOPROTEIN"/>
    <property type="match status" value="1"/>
</dbReference>
<proteinExistence type="predicted"/>
<organism evidence="3">
    <name type="scientific">Candidatus Methanogaster sp. ANME-2c ERB4</name>
    <dbReference type="NCBI Taxonomy" id="2759911"/>
    <lineage>
        <taxon>Archaea</taxon>
        <taxon>Methanobacteriati</taxon>
        <taxon>Methanobacteriota</taxon>
        <taxon>Stenosarchaea group</taxon>
        <taxon>Methanomicrobia</taxon>
        <taxon>Methanosarcinales</taxon>
        <taxon>ANME-2 cluster</taxon>
        <taxon>Candidatus Methanogasteraceae</taxon>
        <taxon>Candidatus Methanogaster</taxon>
    </lineage>
</organism>
<reference evidence="3" key="1">
    <citation type="submission" date="2020-06" db="EMBL/GenBank/DDBJ databases">
        <title>Unique genomic features of the anaerobic methanotrophic archaea.</title>
        <authorList>
            <person name="Chadwick G.L."/>
            <person name="Skennerton C.T."/>
            <person name="Laso-Perez R."/>
            <person name="Leu A.O."/>
            <person name="Speth D.R."/>
            <person name="Yu H."/>
            <person name="Morgan-Lang C."/>
            <person name="Hatzenpichler R."/>
            <person name="Goudeau D."/>
            <person name="Malmstrom R."/>
            <person name="Brazelton W.J."/>
            <person name="Woyke T."/>
            <person name="Hallam S.J."/>
            <person name="Tyson G.W."/>
            <person name="Wegener G."/>
            <person name="Boetius A."/>
            <person name="Orphan V."/>
        </authorList>
    </citation>
    <scope>NUCLEOTIDE SEQUENCE</scope>
</reference>
<sequence length="227" mass="24079">MKRRDVTVLIAIAAIAMVVLLTGCIETEKPAPTNTTPPIAHTPTPEPTVTPTTMLTGISAPTQAIALTAPKDGDKAPEEMTGTFILQVTDQPSAIGDFDSLNVTVSEVGLHKAGNGTNETGEWMILEPSNNTFDLTKLQDGNVTTIINESIGAGKYTQVRLIVESTKGLVNGTTINVVVPSETLKIVKPFTITENQTATFIFDINVVKAGKKYNLVSVIGKSGVEMK</sequence>
<dbReference type="EMBL" id="MT631239">
    <property type="protein sequence ID" value="QNO47066.1"/>
    <property type="molecule type" value="Genomic_DNA"/>
</dbReference>